<sequence length="140" mass="15086">MPVRGCEGGSVVKQEMTKNTKIASKFQKQNSTKSVVDGTTNDARSTTTTTTSCSFKMPNRSQLSPIKIFKHLGGKMAALIKMVSSSKRSCRKVTNSSERATISAKPTAALNIDSHRAEAIDDCIQFINLSSSLPRSNSVS</sequence>
<dbReference type="EMBL" id="JBANQN010000006">
    <property type="protein sequence ID" value="KAK6786018.1"/>
    <property type="molecule type" value="Genomic_DNA"/>
</dbReference>
<keyword evidence="2" id="KW-1185">Reference proteome</keyword>
<reference evidence="1 2" key="1">
    <citation type="submission" date="2024-02" db="EMBL/GenBank/DDBJ databases">
        <title>de novo genome assembly of Solanum bulbocastanum strain 11H21.</title>
        <authorList>
            <person name="Hosaka A.J."/>
        </authorList>
    </citation>
    <scope>NUCLEOTIDE SEQUENCE [LARGE SCALE GENOMIC DNA]</scope>
    <source>
        <tissue evidence="1">Young leaves</tissue>
    </source>
</reference>
<accession>A0AAN8TCI2</accession>
<dbReference type="PANTHER" id="PTHR34355">
    <property type="entry name" value="JOSEPHIN-LIKE PROTEIN"/>
    <property type="match status" value="1"/>
</dbReference>
<evidence type="ECO:0008006" key="3">
    <source>
        <dbReference type="Google" id="ProtNLM"/>
    </source>
</evidence>
<evidence type="ECO:0000313" key="2">
    <source>
        <dbReference type="Proteomes" id="UP001371456"/>
    </source>
</evidence>
<gene>
    <name evidence="1" type="ORF">RDI58_014543</name>
</gene>
<protein>
    <recommendedName>
        <fullName evidence="3">Josephin-like protein</fullName>
    </recommendedName>
</protein>
<name>A0AAN8TCI2_SOLBU</name>
<comment type="caution">
    <text evidence="1">The sequence shown here is derived from an EMBL/GenBank/DDBJ whole genome shotgun (WGS) entry which is preliminary data.</text>
</comment>
<dbReference type="PANTHER" id="PTHR34355:SF9">
    <property type="entry name" value="JOSEPHIN-LIKE PROTEIN"/>
    <property type="match status" value="1"/>
</dbReference>
<evidence type="ECO:0000313" key="1">
    <source>
        <dbReference type="EMBL" id="KAK6786018.1"/>
    </source>
</evidence>
<dbReference type="AlphaFoldDB" id="A0AAN8TCI2"/>
<proteinExistence type="predicted"/>
<dbReference type="Proteomes" id="UP001371456">
    <property type="component" value="Unassembled WGS sequence"/>
</dbReference>
<organism evidence="1 2">
    <name type="scientific">Solanum bulbocastanum</name>
    <name type="common">Wild potato</name>
    <dbReference type="NCBI Taxonomy" id="147425"/>
    <lineage>
        <taxon>Eukaryota</taxon>
        <taxon>Viridiplantae</taxon>
        <taxon>Streptophyta</taxon>
        <taxon>Embryophyta</taxon>
        <taxon>Tracheophyta</taxon>
        <taxon>Spermatophyta</taxon>
        <taxon>Magnoliopsida</taxon>
        <taxon>eudicotyledons</taxon>
        <taxon>Gunneridae</taxon>
        <taxon>Pentapetalae</taxon>
        <taxon>asterids</taxon>
        <taxon>lamiids</taxon>
        <taxon>Solanales</taxon>
        <taxon>Solanaceae</taxon>
        <taxon>Solanoideae</taxon>
        <taxon>Solaneae</taxon>
        <taxon>Solanum</taxon>
    </lineage>
</organism>